<evidence type="ECO:0000313" key="2">
    <source>
        <dbReference type="Proteomes" id="UP000182811"/>
    </source>
</evidence>
<dbReference type="AlphaFoldDB" id="A0A1J5NSE6"/>
<organism evidence="1 2">
    <name type="scientific">Neomoorella thermoacetica</name>
    <name type="common">Clostridium thermoaceticum</name>
    <dbReference type="NCBI Taxonomy" id="1525"/>
    <lineage>
        <taxon>Bacteria</taxon>
        <taxon>Bacillati</taxon>
        <taxon>Bacillota</taxon>
        <taxon>Clostridia</taxon>
        <taxon>Neomoorellales</taxon>
        <taxon>Neomoorellaceae</taxon>
        <taxon>Neomoorella</taxon>
    </lineage>
</organism>
<dbReference type="InterPro" id="IPR012452">
    <property type="entry name" value="DUF1657"/>
</dbReference>
<dbReference type="OrthoDB" id="2902550at2"/>
<name>A0A1J5NSE6_NEOTH</name>
<comment type="caution">
    <text evidence="1">The sequence shown here is derived from an EMBL/GenBank/DDBJ whole genome shotgun (WGS) entry which is preliminary data.</text>
</comment>
<dbReference type="EMBL" id="MDDC01000002">
    <property type="protein sequence ID" value="OIQ61160.1"/>
    <property type="molecule type" value="Genomic_DNA"/>
</dbReference>
<protein>
    <recommendedName>
        <fullName evidence="3">DUF1657 domain-containing protein</fullName>
    </recommendedName>
</protein>
<evidence type="ECO:0008006" key="3">
    <source>
        <dbReference type="Google" id="ProtNLM"/>
    </source>
</evidence>
<gene>
    <name evidence="1" type="ORF">MOTE_02350</name>
</gene>
<evidence type="ECO:0000313" key="1">
    <source>
        <dbReference type="EMBL" id="OIQ61160.1"/>
    </source>
</evidence>
<proteinExistence type="predicted"/>
<dbReference type="Proteomes" id="UP000182811">
    <property type="component" value="Unassembled WGS sequence"/>
</dbReference>
<dbReference type="Pfam" id="PF07870">
    <property type="entry name" value="DUF1657"/>
    <property type="match status" value="1"/>
</dbReference>
<reference evidence="1 2" key="1">
    <citation type="submission" date="2016-08" db="EMBL/GenBank/DDBJ databases">
        <title>Genome-based comparison of Moorella thermoacetic strains.</title>
        <authorList>
            <person name="Poehlein A."/>
            <person name="Bengelsdorf F.R."/>
            <person name="Esser C."/>
            <person name="Duerre P."/>
            <person name="Daniel R."/>
        </authorList>
    </citation>
    <scope>NUCLEOTIDE SEQUENCE [LARGE SCALE GENOMIC DNA]</scope>
    <source>
        <strain evidence="1 2">DSM 21394</strain>
    </source>
</reference>
<accession>A0A1J5NSE6</accession>
<sequence>MTIGTQMHQTLTSLEGAVADLKTYALQTEDKNAKKQFTDYANQLDSIAQGLKGRVNYLESQEPQYKVFQKAQQSQQQ</sequence>